<organism evidence="1">
    <name type="scientific">Oppiella nova</name>
    <dbReference type="NCBI Taxonomy" id="334625"/>
    <lineage>
        <taxon>Eukaryota</taxon>
        <taxon>Metazoa</taxon>
        <taxon>Ecdysozoa</taxon>
        <taxon>Arthropoda</taxon>
        <taxon>Chelicerata</taxon>
        <taxon>Arachnida</taxon>
        <taxon>Acari</taxon>
        <taxon>Acariformes</taxon>
        <taxon>Sarcoptiformes</taxon>
        <taxon>Oribatida</taxon>
        <taxon>Brachypylina</taxon>
        <taxon>Oppioidea</taxon>
        <taxon>Oppiidae</taxon>
        <taxon>Oppiella</taxon>
    </lineage>
</organism>
<keyword evidence="2" id="KW-1185">Reference proteome</keyword>
<dbReference type="EMBL" id="OC918502">
    <property type="protein sequence ID" value="CAD7649521.1"/>
    <property type="molecule type" value="Genomic_DNA"/>
</dbReference>
<dbReference type="Proteomes" id="UP000728032">
    <property type="component" value="Unassembled WGS sequence"/>
</dbReference>
<dbReference type="EMBL" id="CAJPVJ010003677">
    <property type="protein sequence ID" value="CAG2167833.1"/>
    <property type="molecule type" value="Genomic_DNA"/>
</dbReference>
<evidence type="ECO:0000313" key="1">
    <source>
        <dbReference type="EMBL" id="CAD7649521.1"/>
    </source>
</evidence>
<dbReference type="AlphaFoldDB" id="A0A7R9LXE5"/>
<accession>A0A7R9LXE5</accession>
<protein>
    <submittedName>
        <fullName evidence="1">Uncharacterized protein</fullName>
    </submittedName>
</protein>
<gene>
    <name evidence="1" type="ORF">ONB1V03_LOCUS7330</name>
</gene>
<sequence>MKAELNVSVEESITEEISEKLYEFQNSEDICDNRTSVECIELENVYTEYGNLMILADNKIKNTTLEKDKTVLSFKLKKIREFEANMRPMANKHRRLRLNLLNDFLVTVEYAIKESTS</sequence>
<dbReference type="OrthoDB" id="10556641at2759"/>
<name>A0A7R9LXE5_9ACAR</name>
<evidence type="ECO:0000313" key="2">
    <source>
        <dbReference type="Proteomes" id="UP000728032"/>
    </source>
</evidence>
<proteinExistence type="predicted"/>
<reference evidence="1" key="1">
    <citation type="submission" date="2020-11" db="EMBL/GenBank/DDBJ databases">
        <authorList>
            <person name="Tran Van P."/>
        </authorList>
    </citation>
    <scope>NUCLEOTIDE SEQUENCE</scope>
</reference>